<gene>
    <name evidence="1" type="ORF">CYJ22_09415</name>
</gene>
<protein>
    <submittedName>
        <fullName evidence="1">XRE family transcriptional regulator</fullName>
    </submittedName>
</protein>
<dbReference type="Proteomes" id="UP000234198">
    <property type="component" value="Unassembled WGS sequence"/>
</dbReference>
<accession>A0A2I1HXY5</accession>
<evidence type="ECO:0000313" key="2">
    <source>
        <dbReference type="Proteomes" id="UP000234198"/>
    </source>
</evidence>
<dbReference type="EMBL" id="PKKM01000016">
    <property type="protein sequence ID" value="PKY63742.1"/>
    <property type="molecule type" value="Genomic_DNA"/>
</dbReference>
<dbReference type="AlphaFoldDB" id="A0A2I1HXY5"/>
<name>A0A2I1HXY5_9ACTO</name>
<organism evidence="1 2">
    <name type="scientific">Schaalia odontolytica</name>
    <dbReference type="NCBI Taxonomy" id="1660"/>
    <lineage>
        <taxon>Bacteria</taxon>
        <taxon>Bacillati</taxon>
        <taxon>Actinomycetota</taxon>
        <taxon>Actinomycetes</taxon>
        <taxon>Actinomycetales</taxon>
        <taxon>Actinomycetaceae</taxon>
        <taxon>Schaalia</taxon>
    </lineage>
</organism>
<dbReference type="RefSeq" id="WP_009053979.1">
    <property type="nucleotide sequence ID" value="NZ_PKKM01000016.1"/>
</dbReference>
<reference evidence="1 2" key="1">
    <citation type="submission" date="2017-12" db="EMBL/GenBank/DDBJ databases">
        <title>Phylogenetic diversity of female urinary microbiome.</title>
        <authorList>
            <person name="Thomas-White K."/>
            <person name="Wolfe A.J."/>
        </authorList>
    </citation>
    <scope>NUCLEOTIDE SEQUENCE [LARGE SCALE GENOMIC DNA]</scope>
    <source>
        <strain evidence="1 2">UMB0018</strain>
    </source>
</reference>
<sequence>MSTDTAEPDTSDQLVVTVEQADALLEMIASDENAGRISSAALTSGLVAQGLAGANGLAGEAARILEPVHAAHTRICIRVVSPSMRGIVRDWKIWPTAPRSVIMRSDVDGVHFSQVDFFEVPHILALASLLHAGPTIHDGPPYIPADFVAAIRSLDAQRAQDVLNDLVTYGPAESHFAQDCVSGRWSVVTCVGEQIRRRQWQTGPHFDCFVTNHMHAQIHAPLNEKALAHMASHPALDAPPRAAIWAMMMGLISG</sequence>
<comment type="caution">
    <text evidence="1">The sequence shown here is derived from an EMBL/GenBank/DDBJ whole genome shotgun (WGS) entry which is preliminary data.</text>
</comment>
<proteinExistence type="predicted"/>
<evidence type="ECO:0000313" key="1">
    <source>
        <dbReference type="EMBL" id="PKY63742.1"/>
    </source>
</evidence>